<evidence type="ECO:0000313" key="3">
    <source>
        <dbReference type="EMBL" id="SIO93754.1"/>
    </source>
</evidence>
<dbReference type="SUPFAM" id="SSF55021">
    <property type="entry name" value="ACT-like"/>
    <property type="match status" value="1"/>
</dbReference>
<dbReference type="EMBL" id="FSSB01000009">
    <property type="protein sequence ID" value="SIO93754.1"/>
    <property type="molecule type" value="Genomic_DNA"/>
</dbReference>
<dbReference type="InterPro" id="IPR027795">
    <property type="entry name" value="CASTOR_ACT_dom"/>
</dbReference>
<protein>
    <recommendedName>
        <fullName evidence="1">CASTOR ACT domain-containing protein</fullName>
    </recommendedName>
</protein>
<reference evidence="2" key="2">
    <citation type="submission" date="2019-11" db="EMBL/GenBank/DDBJ databases">
        <authorList>
            <person name="January G."/>
            <person name="Bunk B."/>
        </authorList>
    </citation>
    <scope>NUCLEOTIDE SEQUENCE</scope>
    <source>
        <strain evidence="2">3.6</strain>
    </source>
</reference>
<proteinExistence type="predicted"/>
<reference evidence="3 4" key="1">
    <citation type="submission" date="2016-12" db="EMBL/GenBank/DDBJ databases">
        <authorList>
            <person name="Song W.-J."/>
            <person name="Kurnit D.M."/>
        </authorList>
    </citation>
    <scope>NUCLEOTIDE SEQUENCE [LARGE SCALE GENOMIC DNA]</scope>
    <source>
        <strain evidence="3 4">CECT 9026</strain>
    </source>
</reference>
<accession>A0A1N6M2U5</accession>
<organism evidence="3 4">
    <name type="scientific">Vibrio spartinae</name>
    <dbReference type="NCBI Taxonomy" id="1918945"/>
    <lineage>
        <taxon>Bacteria</taxon>
        <taxon>Pseudomonadati</taxon>
        <taxon>Pseudomonadota</taxon>
        <taxon>Gammaproteobacteria</taxon>
        <taxon>Vibrionales</taxon>
        <taxon>Vibrionaceae</taxon>
        <taxon>Vibrio</taxon>
    </lineage>
</organism>
<dbReference type="EMBL" id="CP046268">
    <property type="protein sequence ID" value="QMV12922.1"/>
    <property type="molecule type" value="Genomic_DNA"/>
</dbReference>
<dbReference type="Proteomes" id="UP000184774">
    <property type="component" value="Unassembled WGS sequence"/>
</dbReference>
<reference evidence="2 5" key="3">
    <citation type="journal article" date="2020" name="J. Nat. Prod.">
        <title>Genomics-Metabolomics Profiling Disclosed Marine Vibrio spartinae 3.6 as a Producer of a New Branched Side Chain Prodigiosin.</title>
        <authorList>
            <person name="Vitale G.A."/>
            <person name="Sciarretta M."/>
            <person name="Palma Esposito F."/>
            <person name="January G.G."/>
            <person name="Giaccio M."/>
            <person name="Bunk B."/>
            <person name="Sproer C."/>
            <person name="Bajerski F."/>
            <person name="Power D."/>
            <person name="Festa C."/>
            <person name="Monti M.C."/>
            <person name="D'Auria M.V."/>
            <person name="de Pascale D."/>
        </authorList>
    </citation>
    <scope>NUCLEOTIDE SEQUENCE [LARGE SCALE GENOMIC DNA]</scope>
    <source>
        <strain evidence="2 5">3.6</strain>
    </source>
</reference>
<dbReference type="Proteomes" id="UP000515264">
    <property type="component" value="Chromosome 1"/>
</dbReference>
<dbReference type="Pfam" id="PF13840">
    <property type="entry name" value="ACT_7"/>
    <property type="match status" value="1"/>
</dbReference>
<dbReference type="Gene3D" id="3.30.2130.10">
    <property type="entry name" value="VC0802-like"/>
    <property type="match status" value="1"/>
</dbReference>
<evidence type="ECO:0000313" key="4">
    <source>
        <dbReference type="Proteomes" id="UP000184774"/>
    </source>
</evidence>
<dbReference type="AlphaFoldDB" id="A0A1N6M2U5"/>
<name>A0A1N6M2U5_9VIBR</name>
<evidence type="ECO:0000313" key="5">
    <source>
        <dbReference type="Proteomes" id="UP000515264"/>
    </source>
</evidence>
<dbReference type="PANTHER" id="PTHR31131">
    <property type="entry name" value="CHROMOSOME 1, WHOLE GENOME SHOTGUN SEQUENCE"/>
    <property type="match status" value="1"/>
</dbReference>
<evidence type="ECO:0000313" key="2">
    <source>
        <dbReference type="EMBL" id="QMV12922.1"/>
    </source>
</evidence>
<gene>
    <name evidence="3" type="ORF">VSP9026_01424</name>
    <name evidence="2" type="ORF">Vspart_00125</name>
</gene>
<keyword evidence="5" id="KW-1185">Reference proteome</keyword>
<dbReference type="InterPro" id="IPR045865">
    <property type="entry name" value="ACT-like_dom_sf"/>
</dbReference>
<evidence type="ECO:0000259" key="1">
    <source>
        <dbReference type="Pfam" id="PF13840"/>
    </source>
</evidence>
<sequence length="138" mass="15593">MEFTLKIYSNDIAVYRLPDLSGLSFPEDCGFFNLSVTGDEISLMCDVQRLSPEYQRWLDRKATSVSKDWFCLRVNGDLPFDIVGVIATLTGHIASIGISQFAVCTHDRDYVLVPNMQRHQVISHLKAVGYRFADCDPV</sequence>
<dbReference type="InterPro" id="IPR051719">
    <property type="entry name" value="CASTOR_mTORC1"/>
</dbReference>
<dbReference type="PANTHER" id="PTHR31131:SF6">
    <property type="entry name" value="CASTOR ACT DOMAIN-CONTAINING PROTEIN"/>
    <property type="match status" value="1"/>
</dbReference>
<feature type="domain" description="CASTOR ACT" evidence="1">
    <location>
        <begin position="65"/>
        <end position="126"/>
    </location>
</feature>